<evidence type="ECO:0000259" key="1">
    <source>
        <dbReference type="Pfam" id="PF00156"/>
    </source>
</evidence>
<dbReference type="Gene3D" id="3.30.1310.20">
    <property type="entry name" value="PRTase-like"/>
    <property type="match status" value="1"/>
</dbReference>
<dbReference type="EMBL" id="BAFC01000006">
    <property type="protein sequence ID" value="GAB37375.1"/>
    <property type="molecule type" value="Genomic_DNA"/>
</dbReference>
<dbReference type="InterPro" id="IPR029057">
    <property type="entry name" value="PRTase-like"/>
</dbReference>
<dbReference type="Proteomes" id="UP000005845">
    <property type="component" value="Unassembled WGS sequence"/>
</dbReference>
<proteinExistence type="predicted"/>
<dbReference type="Pfam" id="PF00156">
    <property type="entry name" value="Pribosyltran"/>
    <property type="match status" value="1"/>
</dbReference>
<dbReference type="Gene3D" id="3.40.50.2020">
    <property type="match status" value="1"/>
</dbReference>
<name>H5TV67_9ACTN</name>
<dbReference type="AlphaFoldDB" id="H5TV67"/>
<feature type="domain" description="Phosphoribosyltransferase" evidence="1">
    <location>
        <begin position="36"/>
        <end position="171"/>
    </location>
</feature>
<dbReference type="InterPro" id="IPR000836">
    <property type="entry name" value="PRTase_dom"/>
</dbReference>
<reference evidence="2 3" key="1">
    <citation type="submission" date="2012-02" db="EMBL/GenBank/DDBJ databases">
        <title>Whole genome shotgun sequence of Gordonia sputi NBRC 100414.</title>
        <authorList>
            <person name="Yoshida I."/>
            <person name="Hosoyama A."/>
            <person name="Tsuchikane K."/>
            <person name="Katsumata H."/>
            <person name="Yamazaki S."/>
            <person name="Fujita N."/>
        </authorList>
    </citation>
    <scope>NUCLEOTIDE SEQUENCE [LARGE SCALE GENOMIC DNA]</scope>
    <source>
        <strain evidence="2 3">NBRC 100414</strain>
    </source>
</reference>
<dbReference type="eggNOG" id="COG1926">
    <property type="taxonomic scope" value="Bacteria"/>
</dbReference>
<organism evidence="2 3">
    <name type="scientific">Gordonia sputi NBRC 100414</name>
    <dbReference type="NCBI Taxonomy" id="1089453"/>
    <lineage>
        <taxon>Bacteria</taxon>
        <taxon>Bacillati</taxon>
        <taxon>Actinomycetota</taxon>
        <taxon>Actinomycetes</taxon>
        <taxon>Mycobacteriales</taxon>
        <taxon>Gordoniaceae</taxon>
        <taxon>Gordonia</taxon>
    </lineage>
</organism>
<accession>H5TV67</accession>
<keyword evidence="3" id="KW-1185">Reference proteome</keyword>
<protein>
    <recommendedName>
        <fullName evidence="1">Phosphoribosyltransferase domain-containing protein</fullName>
    </recommendedName>
</protein>
<dbReference type="RefSeq" id="WP_005201974.1">
    <property type="nucleotide sequence ID" value="NZ_BAFC01000006.1"/>
</dbReference>
<evidence type="ECO:0000313" key="2">
    <source>
        <dbReference type="EMBL" id="GAB37375.1"/>
    </source>
</evidence>
<gene>
    <name evidence="2" type="ORF">GOSPT_006_00660</name>
</gene>
<dbReference type="CDD" id="cd06223">
    <property type="entry name" value="PRTases_typeI"/>
    <property type="match status" value="1"/>
</dbReference>
<evidence type="ECO:0000313" key="3">
    <source>
        <dbReference type="Proteomes" id="UP000005845"/>
    </source>
</evidence>
<sequence length="221" mass="23545">MSRLFADRADAGRALAGRISETGGIVPSSSAEQPLPLIVGLARGGVPVGREVAEAFNLPLEVLVVRKLGAPGQPEYAMGALAAGQVFVADDVPRRLGVSDRQLHEIVLREDALRVERETRYRQERQPYSFDGRFVVLVDDGIATGATMAVAARAVRVAGAAGVMIAVPTAPRDALRRFAGDPDIDRVVAVDVPEPFRAVGLSYGEFGQVADDDVVSCLRDR</sequence>
<comment type="caution">
    <text evidence="2">The sequence shown here is derived from an EMBL/GenBank/DDBJ whole genome shotgun (WGS) entry which is preliminary data.</text>
</comment>
<dbReference type="SUPFAM" id="SSF53271">
    <property type="entry name" value="PRTase-like"/>
    <property type="match status" value="1"/>
</dbReference>